<feature type="region of interest" description="Disordered" evidence="1">
    <location>
        <begin position="1"/>
        <end position="29"/>
    </location>
</feature>
<feature type="compositionally biased region" description="Basic residues" evidence="1">
    <location>
        <begin position="72"/>
        <end position="81"/>
    </location>
</feature>
<reference evidence="2" key="1">
    <citation type="submission" date="2006-01" db="EMBL/GenBank/DDBJ databases">
        <authorList>
            <person name="Lindblad-Toh K."/>
            <person name="Mauceli E."/>
            <person name="Grabherr M."/>
            <person name="Chang J.L."/>
            <person name="Lander E.S."/>
        </authorList>
    </citation>
    <scope>NUCLEOTIDE SEQUENCE [LARGE SCALE GENOMIC DNA]</scope>
</reference>
<feature type="compositionally biased region" description="Basic residues" evidence="1">
    <location>
        <begin position="272"/>
        <end position="290"/>
    </location>
</feature>
<feature type="region of interest" description="Disordered" evidence="1">
    <location>
        <begin position="203"/>
        <end position="290"/>
    </location>
</feature>
<reference evidence="2" key="2">
    <citation type="submission" date="2024-04" db="UniProtKB">
        <authorList>
            <consortium name="Ensembl"/>
        </authorList>
    </citation>
    <scope>IDENTIFICATION</scope>
</reference>
<proteinExistence type="predicted"/>
<dbReference type="Bgee" id="ENSGACG00000015709">
    <property type="expression patterns" value="Expressed in heart and 12 other cell types or tissues"/>
</dbReference>
<feature type="compositionally biased region" description="Basic residues" evidence="1">
    <location>
        <begin position="246"/>
        <end position="259"/>
    </location>
</feature>
<dbReference type="Ensembl" id="ENSGACT00000020768.1">
    <property type="protein sequence ID" value="ENSGACP00000020729.1"/>
    <property type="gene ID" value="ENSGACG00000015709.1"/>
</dbReference>
<name>G3PSZ3_GASAC</name>
<sequence>SRRPGPLRGSDPLQQQCSSEPERLRRPQRVRLLVADAGETLHPHRGNLERGVRGQRLHRRTHISGGCWKPVARQRRNRRADRRVEPRPRGCGPLRGDAPLQRRQGVPPRHAGQRDATPPADLPDPGTPLQDRGVHLQWAEPEGPVHRGTDSSQCGGEPAPGALRRPEGPRRRAAGLLDPWRRGPGHVHCVLVHCGRCCHRDSSCPQTRVLPGVPGPDAGPRLHRHRPIAERQAEQQQSGERQNGSGRRHGPAGRQRPHRPQPDGQLGEARGRVRRLRPAAIGRGRRPPGR</sequence>
<dbReference type="InParanoid" id="G3PSZ3"/>
<evidence type="ECO:0000256" key="1">
    <source>
        <dbReference type="SAM" id="MobiDB-lite"/>
    </source>
</evidence>
<organism evidence="2">
    <name type="scientific">Gasterosteus aculeatus</name>
    <name type="common">Three-spined stickleback</name>
    <dbReference type="NCBI Taxonomy" id="69293"/>
    <lineage>
        <taxon>Eukaryota</taxon>
        <taxon>Metazoa</taxon>
        <taxon>Chordata</taxon>
        <taxon>Craniata</taxon>
        <taxon>Vertebrata</taxon>
        <taxon>Euteleostomi</taxon>
        <taxon>Actinopterygii</taxon>
        <taxon>Neopterygii</taxon>
        <taxon>Teleostei</taxon>
        <taxon>Neoteleostei</taxon>
        <taxon>Acanthomorphata</taxon>
        <taxon>Eupercaria</taxon>
        <taxon>Perciformes</taxon>
        <taxon>Cottioidei</taxon>
        <taxon>Gasterosteales</taxon>
        <taxon>Gasterosteidae</taxon>
        <taxon>Gasterosteus</taxon>
    </lineage>
</organism>
<evidence type="ECO:0000313" key="2">
    <source>
        <dbReference type="Ensembl" id="ENSGACP00000020729.1"/>
    </source>
</evidence>
<feature type="compositionally biased region" description="Basic residues" evidence="1">
    <location>
        <begin position="53"/>
        <end position="62"/>
    </location>
</feature>
<feature type="compositionally biased region" description="Polar residues" evidence="1">
    <location>
        <begin position="234"/>
        <end position="245"/>
    </location>
</feature>
<dbReference type="AlphaFoldDB" id="G3PSZ3"/>
<accession>G3PSZ3</accession>
<feature type="region of interest" description="Disordered" evidence="1">
    <location>
        <begin position="53"/>
        <end position="182"/>
    </location>
</feature>
<protein>
    <submittedName>
        <fullName evidence="2">Uncharacterized protein</fullName>
    </submittedName>
</protein>